<protein>
    <submittedName>
        <fullName evidence="1">Uncharacterized protein</fullName>
    </submittedName>
</protein>
<name>A0A4U3L0V4_9BACT</name>
<comment type="caution">
    <text evidence="1">The sequence shown here is derived from an EMBL/GenBank/DDBJ whole genome shotgun (WGS) entry which is preliminary data.</text>
</comment>
<gene>
    <name evidence="1" type="ORF">FC093_10730</name>
</gene>
<accession>A0A4U3L0V4</accession>
<dbReference type="RefSeq" id="WP_137261776.1">
    <property type="nucleotide sequence ID" value="NZ_SZQL01000007.1"/>
</dbReference>
<dbReference type="Proteomes" id="UP000305848">
    <property type="component" value="Unassembled WGS sequence"/>
</dbReference>
<organism evidence="1 2">
    <name type="scientific">Ilyomonas limi</name>
    <dbReference type="NCBI Taxonomy" id="2575867"/>
    <lineage>
        <taxon>Bacteria</taxon>
        <taxon>Pseudomonadati</taxon>
        <taxon>Bacteroidota</taxon>
        <taxon>Chitinophagia</taxon>
        <taxon>Chitinophagales</taxon>
        <taxon>Chitinophagaceae</taxon>
        <taxon>Ilyomonas</taxon>
    </lineage>
</organism>
<dbReference type="AlphaFoldDB" id="A0A4U3L0V4"/>
<evidence type="ECO:0000313" key="2">
    <source>
        <dbReference type="Proteomes" id="UP000305848"/>
    </source>
</evidence>
<sequence>MYCYTSQTKELYSYQDLSHIYYLRQKDSLQKNWSCPQLYQSKETQKKYKEFQDSRTDFITTAIMDKDFVHDKEVYDYVNSIIAQIVSGNKRQFYCYASVWRKAW</sequence>
<proteinExistence type="predicted"/>
<keyword evidence="2" id="KW-1185">Reference proteome</keyword>
<reference evidence="1 2" key="1">
    <citation type="submission" date="2019-05" db="EMBL/GenBank/DDBJ databases">
        <title>Panacibacter sp. strain 17mud1-8 Genome sequencing and assembly.</title>
        <authorList>
            <person name="Chhetri G."/>
        </authorList>
    </citation>
    <scope>NUCLEOTIDE SEQUENCE [LARGE SCALE GENOMIC DNA]</scope>
    <source>
        <strain evidence="1 2">17mud1-8</strain>
    </source>
</reference>
<dbReference type="OrthoDB" id="910748at2"/>
<evidence type="ECO:0000313" key="1">
    <source>
        <dbReference type="EMBL" id="TKK68588.1"/>
    </source>
</evidence>
<dbReference type="EMBL" id="SZQL01000007">
    <property type="protein sequence ID" value="TKK68588.1"/>
    <property type="molecule type" value="Genomic_DNA"/>
</dbReference>